<dbReference type="Gene3D" id="1.10.510.10">
    <property type="entry name" value="Transferase(Phosphotransferase) domain 1"/>
    <property type="match status" value="1"/>
</dbReference>
<dbReference type="AlphaFoldDB" id="A0A0D7BK46"/>
<accession>A0A0D7BK46</accession>
<reference evidence="5 6" key="1">
    <citation type="journal article" date="2015" name="Fungal Genet. Biol.">
        <title>Evolution of novel wood decay mechanisms in Agaricales revealed by the genome sequences of Fistulina hepatica and Cylindrobasidium torrendii.</title>
        <authorList>
            <person name="Floudas D."/>
            <person name="Held B.W."/>
            <person name="Riley R."/>
            <person name="Nagy L.G."/>
            <person name="Koehler G."/>
            <person name="Ransdell A.S."/>
            <person name="Younus H."/>
            <person name="Chow J."/>
            <person name="Chiniquy J."/>
            <person name="Lipzen A."/>
            <person name="Tritt A."/>
            <person name="Sun H."/>
            <person name="Haridas S."/>
            <person name="LaButti K."/>
            <person name="Ohm R.A."/>
            <person name="Kues U."/>
            <person name="Blanchette R.A."/>
            <person name="Grigoriev I.V."/>
            <person name="Minto R.E."/>
            <person name="Hibbett D.S."/>
        </authorList>
    </citation>
    <scope>NUCLEOTIDE SEQUENCE [LARGE SCALE GENOMIC DNA]</scope>
    <source>
        <strain evidence="5 6">FP15055 ss-10</strain>
    </source>
</reference>
<dbReference type="PROSITE" id="PS50011">
    <property type="entry name" value="PROTEIN_KINASE_DOM"/>
    <property type="match status" value="1"/>
</dbReference>
<proteinExistence type="predicted"/>
<evidence type="ECO:0000256" key="3">
    <source>
        <dbReference type="ARBA" id="ARBA00022840"/>
    </source>
</evidence>
<dbReference type="Pfam" id="PF00069">
    <property type="entry name" value="Pkinase"/>
    <property type="match status" value="1"/>
</dbReference>
<keyword evidence="5" id="KW-0808">Transferase</keyword>
<dbReference type="InterPro" id="IPR050117">
    <property type="entry name" value="MAPK"/>
</dbReference>
<evidence type="ECO:0000313" key="6">
    <source>
        <dbReference type="Proteomes" id="UP000054007"/>
    </source>
</evidence>
<dbReference type="EMBL" id="KN880462">
    <property type="protein sequence ID" value="KIY70842.1"/>
    <property type="molecule type" value="Genomic_DNA"/>
</dbReference>
<dbReference type="PANTHER" id="PTHR24055">
    <property type="entry name" value="MITOGEN-ACTIVATED PROTEIN KINASE"/>
    <property type="match status" value="1"/>
</dbReference>
<gene>
    <name evidence="5" type="ORF">CYLTODRAFT_419379</name>
</gene>
<keyword evidence="1" id="KW-0723">Serine/threonine-protein kinase</keyword>
<evidence type="ECO:0000256" key="1">
    <source>
        <dbReference type="ARBA" id="ARBA00022527"/>
    </source>
</evidence>
<evidence type="ECO:0000313" key="5">
    <source>
        <dbReference type="EMBL" id="KIY70842.1"/>
    </source>
</evidence>
<evidence type="ECO:0000259" key="4">
    <source>
        <dbReference type="PROSITE" id="PS50011"/>
    </source>
</evidence>
<dbReference type="Proteomes" id="UP000054007">
    <property type="component" value="Unassembled WGS sequence"/>
</dbReference>
<dbReference type="STRING" id="1314674.A0A0D7BK46"/>
<dbReference type="InterPro" id="IPR011009">
    <property type="entry name" value="Kinase-like_dom_sf"/>
</dbReference>
<dbReference type="InterPro" id="IPR000719">
    <property type="entry name" value="Prot_kinase_dom"/>
</dbReference>
<keyword evidence="2" id="KW-0547">Nucleotide-binding</keyword>
<dbReference type="OrthoDB" id="2158884at2759"/>
<evidence type="ECO:0000256" key="2">
    <source>
        <dbReference type="ARBA" id="ARBA00022741"/>
    </source>
</evidence>
<dbReference type="Gene3D" id="3.30.200.20">
    <property type="entry name" value="Phosphorylase Kinase, domain 1"/>
    <property type="match status" value="1"/>
</dbReference>
<protein>
    <submittedName>
        <fullName evidence="5">Kinase-like protein</fullName>
    </submittedName>
</protein>
<dbReference type="SUPFAM" id="SSF56112">
    <property type="entry name" value="Protein kinase-like (PK-like)"/>
    <property type="match status" value="1"/>
</dbReference>
<organism evidence="5 6">
    <name type="scientific">Cylindrobasidium torrendii FP15055 ss-10</name>
    <dbReference type="NCBI Taxonomy" id="1314674"/>
    <lineage>
        <taxon>Eukaryota</taxon>
        <taxon>Fungi</taxon>
        <taxon>Dikarya</taxon>
        <taxon>Basidiomycota</taxon>
        <taxon>Agaricomycotina</taxon>
        <taxon>Agaricomycetes</taxon>
        <taxon>Agaricomycetidae</taxon>
        <taxon>Agaricales</taxon>
        <taxon>Marasmiineae</taxon>
        <taxon>Physalacriaceae</taxon>
        <taxon>Cylindrobasidium</taxon>
    </lineage>
</organism>
<dbReference type="GO" id="GO:0005524">
    <property type="term" value="F:ATP binding"/>
    <property type="evidence" value="ECO:0007669"/>
    <property type="project" value="UniProtKB-KW"/>
</dbReference>
<keyword evidence="6" id="KW-1185">Reference proteome</keyword>
<name>A0A0D7BK46_9AGAR</name>
<keyword evidence="3" id="KW-0067">ATP-binding</keyword>
<sequence length="400" mass="43853">MANAPLGTTDLAPASTRAYKIVKQLANHSGGSVTLCDWQSPETLPPNAPLPVMQTGPGARAEWQAMRLVAVKTLVRSFPGGWAEACRQHRELKNVLDIPPHPNIVEFYDAFVDSRTGLLYMVFEPMEGNLHTLLKVRKGKPFTDGLACILFSQMVAALGHLHSLDIVHCHITPENILVTTTGLFDYRSGPLPPSEPQHASQEGTTTSDIVAIVKLCDFAQACSMPTQTADPDTKVGTRWYRAPELLLNGPKYSLPIDMWALGCVMAECLLLKPLFPGTSQTDMLMRIIALMGDPGDTYGLDSNGDPIGGGTWDEGVELASQWGVTLPRVQPRDLHTFFGARVPTALVQCIGQLLRYDPTERLTALECLNHTYFREILTLNDIPDLSAPHLFSANSDMRKL</sequence>
<feature type="domain" description="Protein kinase" evidence="4">
    <location>
        <begin position="19"/>
        <end position="373"/>
    </location>
</feature>
<keyword evidence="5" id="KW-0418">Kinase</keyword>
<dbReference type="GO" id="GO:0004674">
    <property type="term" value="F:protein serine/threonine kinase activity"/>
    <property type="evidence" value="ECO:0007669"/>
    <property type="project" value="UniProtKB-KW"/>
</dbReference>